<dbReference type="PANTHER" id="PTHR43684:SF1">
    <property type="entry name" value="ENOYL-COA DELTA ISOMERASE 2"/>
    <property type="match status" value="1"/>
</dbReference>
<evidence type="ECO:0000256" key="5">
    <source>
        <dbReference type="ARBA" id="ARBA00023235"/>
    </source>
</evidence>
<evidence type="ECO:0000313" key="6">
    <source>
        <dbReference type="EMBL" id="RFU26558.1"/>
    </source>
</evidence>
<dbReference type="OMA" id="SDARTHY"/>
<dbReference type="FunFam" id="3.90.226.10:FF:000048">
    <property type="entry name" value="3,2-trans-enoyl-CoA isomerase"/>
    <property type="match status" value="1"/>
</dbReference>
<dbReference type="GO" id="GO:0005782">
    <property type="term" value="C:peroxisomal matrix"/>
    <property type="evidence" value="ECO:0007669"/>
    <property type="project" value="TreeGrafter"/>
</dbReference>
<gene>
    <name evidence="6" type="ORF">B7463_g9777</name>
</gene>
<feature type="non-terminal residue" evidence="6">
    <location>
        <position position="1"/>
    </location>
</feature>
<dbReference type="PANTHER" id="PTHR43684">
    <property type="match status" value="1"/>
</dbReference>
<comment type="similarity">
    <text evidence="3">Belongs to the enoyl-CoA hydratase/isomerase family.</text>
</comment>
<organism evidence="6 7">
    <name type="scientific">Scytalidium lignicola</name>
    <name type="common">Hyphomycete</name>
    <dbReference type="NCBI Taxonomy" id="5539"/>
    <lineage>
        <taxon>Eukaryota</taxon>
        <taxon>Fungi</taxon>
        <taxon>Dikarya</taxon>
        <taxon>Ascomycota</taxon>
        <taxon>Pezizomycotina</taxon>
        <taxon>Leotiomycetes</taxon>
        <taxon>Leotiomycetes incertae sedis</taxon>
        <taxon>Scytalidium</taxon>
    </lineage>
</organism>
<dbReference type="GO" id="GO:0006635">
    <property type="term" value="P:fatty acid beta-oxidation"/>
    <property type="evidence" value="ECO:0007669"/>
    <property type="project" value="TreeGrafter"/>
</dbReference>
<dbReference type="GO" id="GO:0004165">
    <property type="term" value="F:delta(3)-delta(2)-enoyl-CoA isomerase activity"/>
    <property type="evidence" value="ECO:0007669"/>
    <property type="project" value="UniProtKB-ARBA"/>
</dbReference>
<comment type="caution">
    <text evidence="6">The sequence shown here is derived from an EMBL/GenBank/DDBJ whole genome shotgun (WGS) entry which is preliminary data.</text>
</comment>
<dbReference type="SUPFAM" id="SSF52096">
    <property type="entry name" value="ClpP/crotonase"/>
    <property type="match status" value="1"/>
</dbReference>
<evidence type="ECO:0000256" key="4">
    <source>
        <dbReference type="ARBA" id="ARBA00023140"/>
    </source>
</evidence>
<evidence type="ECO:0000256" key="3">
    <source>
        <dbReference type="ARBA" id="ARBA00005254"/>
    </source>
</evidence>
<comment type="pathway">
    <text evidence="2">Lipid metabolism; fatty acid beta-oxidation.</text>
</comment>
<dbReference type="InterPro" id="IPR001753">
    <property type="entry name" value="Enoyl-CoA_hydra/iso"/>
</dbReference>
<keyword evidence="7" id="KW-1185">Reference proteome</keyword>
<evidence type="ECO:0000256" key="1">
    <source>
        <dbReference type="ARBA" id="ARBA00004275"/>
    </source>
</evidence>
<proteinExistence type="inferred from homology"/>
<protein>
    <submittedName>
        <fullName evidence="6">Uncharacterized protein</fullName>
    </submittedName>
</protein>
<dbReference type="OrthoDB" id="448450at2759"/>
<evidence type="ECO:0000256" key="2">
    <source>
        <dbReference type="ARBA" id="ARBA00005005"/>
    </source>
</evidence>
<accession>A0A3E2GZL1</accession>
<dbReference type="Gene3D" id="3.90.226.10">
    <property type="entry name" value="2-enoyl-CoA Hydratase, Chain A, domain 1"/>
    <property type="match status" value="1"/>
</dbReference>
<dbReference type="EMBL" id="NCSJ02000255">
    <property type="protein sequence ID" value="RFU26558.1"/>
    <property type="molecule type" value="Genomic_DNA"/>
</dbReference>
<evidence type="ECO:0000313" key="7">
    <source>
        <dbReference type="Proteomes" id="UP000258309"/>
    </source>
</evidence>
<dbReference type="InterPro" id="IPR029045">
    <property type="entry name" value="ClpP/crotonase-like_dom_sf"/>
</dbReference>
<feature type="non-terminal residue" evidence="6">
    <location>
        <position position="281"/>
    </location>
</feature>
<dbReference type="InterPro" id="IPR051053">
    <property type="entry name" value="ECH/Chromodomain_protein"/>
</dbReference>
<dbReference type="STRING" id="5539.A0A3E2GZL1"/>
<reference evidence="6 7" key="1">
    <citation type="submission" date="2018-05" db="EMBL/GenBank/DDBJ databases">
        <title>Draft genome sequence of Scytalidium lignicola DSM 105466, a ubiquitous saprotrophic fungus.</title>
        <authorList>
            <person name="Buettner E."/>
            <person name="Gebauer A.M."/>
            <person name="Hofrichter M."/>
            <person name="Liers C."/>
            <person name="Kellner H."/>
        </authorList>
    </citation>
    <scope>NUCLEOTIDE SEQUENCE [LARGE SCALE GENOMIC DNA]</scope>
    <source>
        <strain evidence="6 7">DSM 105466</strain>
    </source>
</reference>
<keyword evidence="5" id="KW-0413">Isomerase</keyword>
<dbReference type="Pfam" id="PF00378">
    <property type="entry name" value="ECH_1"/>
    <property type="match status" value="1"/>
</dbReference>
<sequence>MSINIEYNGRIAIITLDNEKKLNTLSHQLYSRLAQLMREVAARNDIYITLLTGKGRYFSAYAIYSVDQEVVSDIYISGVDMTTSHAAPDNDQRRHYLHRFVNVFEVSNSFSTHPKILITALNGPVVGLSAAIIAHSDFIYATPQAYLLTPYSSLGLVAEGGSSWAFVQRLGISKANEVLLMSKRIVSEELVHCGFVNRVFETDKTGNTFLEQVVREINERLGENLNGESLLKIKALVREPYCRTLDAQMMLEMLGNVERYMQGIPQEAFKNIATGKKKHKL</sequence>
<name>A0A3E2GZL1_SCYLI</name>
<comment type="subcellular location">
    <subcellularLocation>
        <location evidence="1">Peroxisome</location>
    </subcellularLocation>
</comment>
<dbReference type="CDD" id="cd06558">
    <property type="entry name" value="crotonase-like"/>
    <property type="match status" value="1"/>
</dbReference>
<keyword evidence="4" id="KW-0576">Peroxisome</keyword>
<dbReference type="Proteomes" id="UP000258309">
    <property type="component" value="Unassembled WGS sequence"/>
</dbReference>
<dbReference type="AlphaFoldDB" id="A0A3E2GZL1"/>